<feature type="transmembrane region" description="Helical" evidence="1">
    <location>
        <begin position="99"/>
        <end position="121"/>
    </location>
</feature>
<dbReference type="AlphaFoldDB" id="A0A4P6HP65"/>
<keyword evidence="1" id="KW-1133">Transmembrane helix</keyword>
<evidence type="ECO:0000256" key="1">
    <source>
        <dbReference type="SAM" id="Phobius"/>
    </source>
</evidence>
<dbReference type="KEGG" id="dcb:C3Y92_15105"/>
<sequence>MDVRQTGVRFTGGALWAFGYAFLFLILFLFVIPGAWGAVPFAIWWTSHLAFEDGGRAEFTGRAKDVWVLFAVLAILTYLPSLATMGMPKDSGKTQLIQVLMGLALFPLDAAVKLPVYRWFIENIRLEPGGSARFTGTYGPYLGWAALVAVSVLTIIGWAWAMTGMMRWFCRHIEADAFSVEFHGTGLALLWRGFVWLIGMVFVIPIPWVLRAMFGWWADNLVVVRR</sequence>
<reference evidence="2 3" key="1">
    <citation type="submission" date="2018-02" db="EMBL/GenBank/DDBJ databases">
        <title>Genome sequence of Desulfovibrio carbinolicus DSM 3852.</title>
        <authorList>
            <person name="Wilbanks E."/>
            <person name="Skennerton C.T."/>
            <person name="Orphan V.J."/>
        </authorList>
    </citation>
    <scope>NUCLEOTIDE SEQUENCE [LARGE SCALE GENOMIC DNA]</scope>
    <source>
        <strain evidence="2 3">DSM 3852</strain>
    </source>
</reference>
<keyword evidence="1" id="KW-0812">Transmembrane</keyword>
<evidence type="ECO:0008006" key="4">
    <source>
        <dbReference type="Google" id="ProtNLM"/>
    </source>
</evidence>
<feature type="transmembrane region" description="Helical" evidence="1">
    <location>
        <begin position="189"/>
        <end position="210"/>
    </location>
</feature>
<dbReference type="Proteomes" id="UP000293296">
    <property type="component" value="Chromosome"/>
</dbReference>
<feature type="transmembrane region" description="Helical" evidence="1">
    <location>
        <begin position="141"/>
        <end position="161"/>
    </location>
</feature>
<dbReference type="OrthoDB" id="198456at2"/>
<name>A0A4P6HP65_9BACT</name>
<dbReference type="EMBL" id="CP026538">
    <property type="protein sequence ID" value="QAZ68484.1"/>
    <property type="molecule type" value="Genomic_DNA"/>
</dbReference>
<feature type="transmembrane region" description="Helical" evidence="1">
    <location>
        <begin position="20"/>
        <end position="46"/>
    </location>
</feature>
<keyword evidence="1" id="KW-0472">Membrane</keyword>
<protein>
    <recommendedName>
        <fullName evidence="4">DUF898 domain-containing protein</fullName>
    </recommendedName>
</protein>
<accession>A0A4P6HP65</accession>
<feature type="transmembrane region" description="Helical" evidence="1">
    <location>
        <begin position="66"/>
        <end position="87"/>
    </location>
</feature>
<organism evidence="2 3">
    <name type="scientific">Solidesulfovibrio carbinolicus</name>
    <dbReference type="NCBI Taxonomy" id="296842"/>
    <lineage>
        <taxon>Bacteria</taxon>
        <taxon>Pseudomonadati</taxon>
        <taxon>Thermodesulfobacteriota</taxon>
        <taxon>Desulfovibrionia</taxon>
        <taxon>Desulfovibrionales</taxon>
        <taxon>Desulfovibrionaceae</taxon>
        <taxon>Solidesulfovibrio</taxon>
    </lineage>
</organism>
<evidence type="ECO:0000313" key="2">
    <source>
        <dbReference type="EMBL" id="QAZ68484.1"/>
    </source>
</evidence>
<keyword evidence="3" id="KW-1185">Reference proteome</keyword>
<proteinExistence type="predicted"/>
<evidence type="ECO:0000313" key="3">
    <source>
        <dbReference type="Proteomes" id="UP000293296"/>
    </source>
</evidence>
<dbReference type="RefSeq" id="WP_129353962.1">
    <property type="nucleotide sequence ID" value="NZ_CP026538.1"/>
</dbReference>
<gene>
    <name evidence="2" type="ORF">C3Y92_15105</name>
</gene>